<feature type="compositionally biased region" description="Gly residues" evidence="1">
    <location>
        <begin position="17"/>
        <end position="29"/>
    </location>
</feature>
<keyword evidence="3" id="KW-1185">Reference proteome</keyword>
<feature type="compositionally biased region" description="Basic and acidic residues" evidence="1">
    <location>
        <begin position="165"/>
        <end position="200"/>
    </location>
</feature>
<sequence length="220" mass="23670">MVLCRANSAWTHSGAADWGGGGEDGGGAAEAGRPGERCRRRGEELQRGTGNCSGQQKGEERVLESVCRHYRLRQPSSQHDDVAVHIDLAAVRDGASTEQDESSDDAGARRRAQCERLHAARHLPSISACVLCKKCARGSSLSPSPPPPPSLPFLTHHIVRNGQVSREKGRQKGLQDHPRKEGRACSREEGSRLVEGDSREGQGAVEGQVEGKEGGEQQQQ</sequence>
<dbReference type="EMBL" id="ML211834">
    <property type="protein sequence ID" value="TFK80159.1"/>
    <property type="molecule type" value="Genomic_DNA"/>
</dbReference>
<feature type="compositionally biased region" description="Basic and acidic residues" evidence="1">
    <location>
        <begin position="33"/>
        <end position="46"/>
    </location>
</feature>
<dbReference type="InParanoid" id="A0A5C3NTQ9"/>
<name>A0A5C3NTQ9_9APHY</name>
<reference evidence="2 3" key="1">
    <citation type="journal article" date="2019" name="Nat. Ecol. Evol.">
        <title>Megaphylogeny resolves global patterns of mushroom evolution.</title>
        <authorList>
            <person name="Varga T."/>
            <person name="Krizsan K."/>
            <person name="Foldi C."/>
            <person name="Dima B."/>
            <person name="Sanchez-Garcia M."/>
            <person name="Sanchez-Ramirez S."/>
            <person name="Szollosi G.J."/>
            <person name="Szarkandi J.G."/>
            <person name="Papp V."/>
            <person name="Albert L."/>
            <person name="Andreopoulos W."/>
            <person name="Angelini C."/>
            <person name="Antonin V."/>
            <person name="Barry K.W."/>
            <person name="Bougher N.L."/>
            <person name="Buchanan P."/>
            <person name="Buyck B."/>
            <person name="Bense V."/>
            <person name="Catcheside P."/>
            <person name="Chovatia M."/>
            <person name="Cooper J."/>
            <person name="Damon W."/>
            <person name="Desjardin D."/>
            <person name="Finy P."/>
            <person name="Geml J."/>
            <person name="Haridas S."/>
            <person name="Hughes K."/>
            <person name="Justo A."/>
            <person name="Karasinski D."/>
            <person name="Kautmanova I."/>
            <person name="Kiss B."/>
            <person name="Kocsube S."/>
            <person name="Kotiranta H."/>
            <person name="LaButti K.M."/>
            <person name="Lechner B.E."/>
            <person name="Liimatainen K."/>
            <person name="Lipzen A."/>
            <person name="Lukacs Z."/>
            <person name="Mihaltcheva S."/>
            <person name="Morgado L.N."/>
            <person name="Niskanen T."/>
            <person name="Noordeloos M.E."/>
            <person name="Ohm R.A."/>
            <person name="Ortiz-Santana B."/>
            <person name="Ovrebo C."/>
            <person name="Racz N."/>
            <person name="Riley R."/>
            <person name="Savchenko A."/>
            <person name="Shiryaev A."/>
            <person name="Soop K."/>
            <person name="Spirin V."/>
            <person name="Szebenyi C."/>
            <person name="Tomsovsky M."/>
            <person name="Tulloss R.E."/>
            <person name="Uehling J."/>
            <person name="Grigoriev I.V."/>
            <person name="Vagvolgyi C."/>
            <person name="Papp T."/>
            <person name="Martin F.M."/>
            <person name="Miettinen O."/>
            <person name="Hibbett D.S."/>
            <person name="Nagy L.G."/>
        </authorList>
    </citation>
    <scope>NUCLEOTIDE SEQUENCE [LARGE SCALE GENOMIC DNA]</scope>
    <source>
        <strain evidence="2 3">HHB13444</strain>
    </source>
</reference>
<evidence type="ECO:0000313" key="3">
    <source>
        <dbReference type="Proteomes" id="UP000308197"/>
    </source>
</evidence>
<gene>
    <name evidence="2" type="ORF">K466DRAFT_392353</name>
</gene>
<evidence type="ECO:0000256" key="1">
    <source>
        <dbReference type="SAM" id="MobiDB-lite"/>
    </source>
</evidence>
<feature type="compositionally biased region" description="Basic and acidic residues" evidence="1">
    <location>
        <begin position="209"/>
        <end position="220"/>
    </location>
</feature>
<accession>A0A5C3NTQ9</accession>
<proteinExistence type="predicted"/>
<protein>
    <submittedName>
        <fullName evidence="2">Uncharacterized protein</fullName>
    </submittedName>
</protein>
<evidence type="ECO:0000313" key="2">
    <source>
        <dbReference type="EMBL" id="TFK80159.1"/>
    </source>
</evidence>
<dbReference type="AlphaFoldDB" id="A0A5C3NTQ9"/>
<organism evidence="2 3">
    <name type="scientific">Polyporus arcularius HHB13444</name>
    <dbReference type="NCBI Taxonomy" id="1314778"/>
    <lineage>
        <taxon>Eukaryota</taxon>
        <taxon>Fungi</taxon>
        <taxon>Dikarya</taxon>
        <taxon>Basidiomycota</taxon>
        <taxon>Agaricomycotina</taxon>
        <taxon>Agaricomycetes</taxon>
        <taxon>Polyporales</taxon>
        <taxon>Polyporaceae</taxon>
        <taxon>Polyporus</taxon>
    </lineage>
</organism>
<feature type="region of interest" description="Disordered" evidence="1">
    <location>
        <begin position="163"/>
        <end position="220"/>
    </location>
</feature>
<dbReference type="Proteomes" id="UP000308197">
    <property type="component" value="Unassembled WGS sequence"/>
</dbReference>
<feature type="region of interest" description="Disordered" evidence="1">
    <location>
        <begin position="1"/>
        <end position="58"/>
    </location>
</feature>